<evidence type="ECO:0000313" key="3">
    <source>
        <dbReference type="Proteomes" id="UP000317648"/>
    </source>
</evidence>
<evidence type="ECO:0000259" key="1">
    <source>
        <dbReference type="SMART" id="SM00829"/>
    </source>
</evidence>
<dbReference type="OrthoDB" id="9782155at2"/>
<name>A0A518E130_9BACT</name>
<dbReference type="SUPFAM" id="SSF51735">
    <property type="entry name" value="NAD(P)-binding Rossmann-fold domains"/>
    <property type="match status" value="1"/>
</dbReference>
<dbReference type="Proteomes" id="UP000317648">
    <property type="component" value="Chromosome"/>
</dbReference>
<dbReference type="EMBL" id="CP036433">
    <property type="protein sequence ID" value="QDU97807.1"/>
    <property type="molecule type" value="Genomic_DNA"/>
</dbReference>
<dbReference type="InterPro" id="IPR036291">
    <property type="entry name" value="NAD(P)-bd_dom_sf"/>
</dbReference>
<evidence type="ECO:0000313" key="2">
    <source>
        <dbReference type="EMBL" id="QDU97807.1"/>
    </source>
</evidence>
<dbReference type="AlphaFoldDB" id="A0A518E130"/>
<keyword evidence="3" id="KW-1185">Reference proteome</keyword>
<dbReference type="GO" id="GO:0043957">
    <property type="term" value="F:acryloyl-CoA reductase (NADPH) activity"/>
    <property type="evidence" value="ECO:0007669"/>
    <property type="project" value="UniProtKB-EC"/>
</dbReference>
<dbReference type="PANTHER" id="PTHR43677">
    <property type="entry name" value="SHORT-CHAIN DEHYDROGENASE/REDUCTASE"/>
    <property type="match status" value="1"/>
</dbReference>
<dbReference type="Gene3D" id="3.40.50.720">
    <property type="entry name" value="NAD(P)-binding Rossmann-like Domain"/>
    <property type="match status" value="1"/>
</dbReference>
<protein>
    <submittedName>
        <fullName evidence="2">Putative acrylyl-CoA reductase AcuI</fullName>
        <ecNumber evidence="2">1.3.1.84</ecNumber>
    </submittedName>
</protein>
<sequence>MNASSPATAFRCFLVRQGDKYPSGAVEQQTVNDLPPGEVLVRVAFSSLNYKDAMAATGDRGVARKLPLAPGIDLAGEVVASTSSHFEPGDSVFATGYELGVTHWGGWSEYARVPADWLMKLPAGMSAKETMTFGTAGLTAAQCVLALVEHGVKPEDGDIVVTGATGGVGSYAIGFLHRLGYRVTAVSGKPEASGWLTELGASSLLGRQEMERDPKPPLLSARWAGAVDTVGGQTLVNILRETSLNGCVAACGMAGGGKLEMTVFPFILRGVTLAGVGTAYCSRARREQVWGLLAGDWKPNDIENGVKTVTLDTVFAEVEKMLQGQHQGRTLIDLRS</sequence>
<dbReference type="InterPro" id="IPR011032">
    <property type="entry name" value="GroES-like_sf"/>
</dbReference>
<dbReference type="Gene3D" id="3.90.180.10">
    <property type="entry name" value="Medium-chain alcohol dehydrogenases, catalytic domain"/>
    <property type="match status" value="1"/>
</dbReference>
<dbReference type="InterPro" id="IPR013154">
    <property type="entry name" value="ADH-like_N"/>
</dbReference>
<dbReference type="SMART" id="SM00829">
    <property type="entry name" value="PKS_ER"/>
    <property type="match status" value="1"/>
</dbReference>
<dbReference type="RefSeq" id="WP_145056563.1">
    <property type="nucleotide sequence ID" value="NZ_CP036433.1"/>
</dbReference>
<feature type="domain" description="Enoyl reductase (ER)" evidence="1">
    <location>
        <begin position="24"/>
        <end position="332"/>
    </location>
</feature>
<dbReference type="InterPro" id="IPR020843">
    <property type="entry name" value="ER"/>
</dbReference>
<keyword evidence="2" id="KW-0560">Oxidoreductase</keyword>
<dbReference type="EC" id="1.3.1.84" evidence="2"/>
<proteinExistence type="predicted"/>
<dbReference type="Pfam" id="PF08240">
    <property type="entry name" value="ADH_N"/>
    <property type="match status" value="1"/>
</dbReference>
<gene>
    <name evidence="2" type="primary">acuI_2</name>
    <name evidence="2" type="ORF">Pla8534_56640</name>
</gene>
<dbReference type="SUPFAM" id="SSF50129">
    <property type="entry name" value="GroES-like"/>
    <property type="match status" value="1"/>
</dbReference>
<dbReference type="KEGG" id="lcre:Pla8534_56640"/>
<dbReference type="Pfam" id="PF00107">
    <property type="entry name" value="ADH_zinc_N"/>
    <property type="match status" value="1"/>
</dbReference>
<dbReference type="CDD" id="cd05280">
    <property type="entry name" value="MDR_yhdh_yhfp"/>
    <property type="match status" value="1"/>
</dbReference>
<organism evidence="2 3">
    <name type="scientific">Lignipirellula cremea</name>
    <dbReference type="NCBI Taxonomy" id="2528010"/>
    <lineage>
        <taxon>Bacteria</taxon>
        <taxon>Pseudomonadati</taxon>
        <taxon>Planctomycetota</taxon>
        <taxon>Planctomycetia</taxon>
        <taxon>Pirellulales</taxon>
        <taxon>Pirellulaceae</taxon>
        <taxon>Lignipirellula</taxon>
    </lineage>
</organism>
<accession>A0A518E130</accession>
<dbReference type="PANTHER" id="PTHR43677:SF1">
    <property type="entry name" value="ACRYLYL-COA REDUCTASE ACUI-RELATED"/>
    <property type="match status" value="1"/>
</dbReference>
<dbReference type="InterPro" id="IPR013149">
    <property type="entry name" value="ADH-like_C"/>
</dbReference>
<reference evidence="2 3" key="1">
    <citation type="submission" date="2019-02" db="EMBL/GenBank/DDBJ databases">
        <title>Deep-cultivation of Planctomycetes and their phenomic and genomic characterization uncovers novel biology.</title>
        <authorList>
            <person name="Wiegand S."/>
            <person name="Jogler M."/>
            <person name="Boedeker C."/>
            <person name="Pinto D."/>
            <person name="Vollmers J."/>
            <person name="Rivas-Marin E."/>
            <person name="Kohn T."/>
            <person name="Peeters S.H."/>
            <person name="Heuer A."/>
            <person name="Rast P."/>
            <person name="Oberbeckmann S."/>
            <person name="Bunk B."/>
            <person name="Jeske O."/>
            <person name="Meyerdierks A."/>
            <person name="Storesund J.E."/>
            <person name="Kallscheuer N."/>
            <person name="Luecker S."/>
            <person name="Lage O.M."/>
            <person name="Pohl T."/>
            <person name="Merkel B.J."/>
            <person name="Hornburger P."/>
            <person name="Mueller R.-W."/>
            <person name="Bruemmer F."/>
            <person name="Labrenz M."/>
            <person name="Spormann A.M."/>
            <person name="Op den Camp H."/>
            <person name="Overmann J."/>
            <person name="Amann R."/>
            <person name="Jetten M.S.M."/>
            <person name="Mascher T."/>
            <person name="Medema M.H."/>
            <person name="Devos D.P."/>
            <person name="Kaster A.-K."/>
            <person name="Ovreas L."/>
            <person name="Rohde M."/>
            <person name="Galperin M.Y."/>
            <person name="Jogler C."/>
        </authorList>
    </citation>
    <scope>NUCLEOTIDE SEQUENCE [LARGE SCALE GENOMIC DNA]</scope>
    <source>
        <strain evidence="2 3">Pla85_3_4</strain>
    </source>
</reference>
<dbReference type="NCBIfam" id="TIGR02823">
    <property type="entry name" value="oxido_YhdH"/>
    <property type="match status" value="1"/>
</dbReference>
<dbReference type="InterPro" id="IPR014188">
    <property type="entry name" value="Acrylyl-CoA_reductase_AcuI"/>
</dbReference>
<dbReference type="InterPro" id="IPR051397">
    <property type="entry name" value="Zn-ADH-like_protein"/>
</dbReference>